<evidence type="ECO:0000313" key="2">
    <source>
        <dbReference type="EMBL" id="OCF57681.1"/>
    </source>
</evidence>
<organism evidence="2 3">
    <name type="scientific">Kwoniella mangroviensis CBS 10435</name>
    <dbReference type="NCBI Taxonomy" id="1331196"/>
    <lineage>
        <taxon>Eukaryota</taxon>
        <taxon>Fungi</taxon>
        <taxon>Dikarya</taxon>
        <taxon>Basidiomycota</taxon>
        <taxon>Agaricomycotina</taxon>
        <taxon>Tremellomycetes</taxon>
        <taxon>Tremellales</taxon>
        <taxon>Cryptococcaceae</taxon>
        <taxon>Kwoniella</taxon>
    </lineage>
</organism>
<dbReference type="InterPro" id="IPR046522">
    <property type="entry name" value="DUF6699"/>
</dbReference>
<gene>
    <name evidence="2" type="ORF">L486_05144</name>
</gene>
<reference evidence="2 3" key="1">
    <citation type="submission" date="2013-07" db="EMBL/GenBank/DDBJ databases">
        <title>The Genome Sequence of Kwoniella mangroviensis CBS10435.</title>
        <authorList>
            <consortium name="The Broad Institute Genome Sequencing Platform"/>
            <person name="Cuomo C."/>
            <person name="Litvintseva A."/>
            <person name="Chen Y."/>
            <person name="Heitman J."/>
            <person name="Sun S."/>
            <person name="Springer D."/>
            <person name="Dromer F."/>
            <person name="Young S.K."/>
            <person name="Zeng Q."/>
            <person name="Gargeya S."/>
            <person name="Fitzgerald M."/>
            <person name="Abouelleil A."/>
            <person name="Alvarado L."/>
            <person name="Berlin A.M."/>
            <person name="Chapman S.B."/>
            <person name="Dewar J."/>
            <person name="Goldberg J."/>
            <person name="Griggs A."/>
            <person name="Gujja S."/>
            <person name="Hansen M."/>
            <person name="Howarth C."/>
            <person name="Imamovic A."/>
            <person name="Larimer J."/>
            <person name="McCowan C."/>
            <person name="Murphy C."/>
            <person name="Pearson M."/>
            <person name="Priest M."/>
            <person name="Roberts A."/>
            <person name="Saif S."/>
            <person name="Shea T."/>
            <person name="Sykes S."/>
            <person name="Wortman J."/>
            <person name="Nusbaum C."/>
            <person name="Birren B."/>
        </authorList>
    </citation>
    <scope>NUCLEOTIDE SEQUENCE [LARGE SCALE GENOMIC DNA]</scope>
    <source>
        <strain evidence="2 3">CBS 10435</strain>
    </source>
</reference>
<accession>A0A1B9IQ95</accession>
<feature type="domain" description="DUF6699" evidence="1">
    <location>
        <begin position="192"/>
        <end position="251"/>
    </location>
</feature>
<dbReference type="InterPro" id="IPR036047">
    <property type="entry name" value="F-box-like_dom_sf"/>
</dbReference>
<reference evidence="3" key="2">
    <citation type="submission" date="2013-12" db="EMBL/GenBank/DDBJ databases">
        <title>Evolution of pathogenesis and genome organization in the Tremellales.</title>
        <authorList>
            <person name="Cuomo C."/>
            <person name="Litvintseva A."/>
            <person name="Heitman J."/>
            <person name="Chen Y."/>
            <person name="Sun S."/>
            <person name="Springer D."/>
            <person name="Dromer F."/>
            <person name="Young S."/>
            <person name="Zeng Q."/>
            <person name="Chapman S."/>
            <person name="Gujja S."/>
            <person name="Saif S."/>
            <person name="Birren B."/>
        </authorList>
    </citation>
    <scope>NUCLEOTIDE SEQUENCE [LARGE SCALE GENOMIC DNA]</scope>
    <source>
        <strain evidence="3">CBS 10435</strain>
    </source>
</reference>
<dbReference type="OrthoDB" id="2562018at2759"/>
<name>A0A1B9IQ95_9TREE</name>
<keyword evidence="3" id="KW-1185">Reference proteome</keyword>
<dbReference type="Proteomes" id="UP000092583">
    <property type="component" value="Unassembled WGS sequence"/>
</dbReference>
<evidence type="ECO:0000259" key="1">
    <source>
        <dbReference type="Pfam" id="PF20415"/>
    </source>
</evidence>
<evidence type="ECO:0000313" key="3">
    <source>
        <dbReference type="Proteomes" id="UP000092583"/>
    </source>
</evidence>
<proteinExistence type="predicted"/>
<sequence>MARKAKTKNQQIRKPNYKTLQDLPYEVIERIIFNLSNPYDHLTFLKTCSTVYRSYSPRIYRMLCINQGFSRSEKDNKLISWCGLFHLVLGHADTCKEVYCNGVISVDRMIGHPKDGFPGLRAPRKLHIHLKDLTKSDLKSILDTPSLSMPINSQILDTIYRGLEDTTYLITFWSTEIRKLNGSLGSHPALGWAFACQPPTTTITLKMYMTNDRTAATIQVENEMGITVFDVIRGIHRCLNNNLPRTIRERYPKHLQKRLTWFDHIKLAERPQKSRVIFPIEKVDLIRSTDGGELILKISLRRIDY</sequence>
<dbReference type="SUPFAM" id="SSF81383">
    <property type="entry name" value="F-box domain"/>
    <property type="match status" value="1"/>
</dbReference>
<protein>
    <recommendedName>
        <fullName evidence="1">DUF6699 domain-containing protein</fullName>
    </recommendedName>
</protein>
<dbReference type="AlphaFoldDB" id="A0A1B9IQ95"/>
<dbReference type="Pfam" id="PF20415">
    <property type="entry name" value="DUF6699"/>
    <property type="match status" value="1"/>
</dbReference>
<dbReference type="EMBL" id="KI669463">
    <property type="protein sequence ID" value="OCF57681.1"/>
    <property type="molecule type" value="Genomic_DNA"/>
</dbReference>